<evidence type="ECO:0000256" key="1">
    <source>
        <dbReference type="SAM" id="MobiDB-lite"/>
    </source>
</evidence>
<dbReference type="EMBL" id="MKGL01000137">
    <property type="protein sequence ID" value="RNF05328.1"/>
    <property type="molecule type" value="Genomic_DNA"/>
</dbReference>
<protein>
    <submittedName>
        <fullName evidence="2">Uncharacterized protein</fullName>
    </submittedName>
</protein>
<dbReference type="AlphaFoldDB" id="A0A3R7NNP9"/>
<feature type="compositionally biased region" description="Polar residues" evidence="1">
    <location>
        <begin position="321"/>
        <end position="332"/>
    </location>
</feature>
<reference evidence="2 3" key="1">
    <citation type="journal article" date="2018" name="BMC Genomics">
        <title>Genomic comparison of Trypanosoma conorhini and Trypanosoma rangeli to Trypanosoma cruzi strains of high and low virulence.</title>
        <authorList>
            <person name="Bradwell K.R."/>
            <person name="Koparde V.N."/>
            <person name="Matveyev A.V."/>
            <person name="Serrano M.G."/>
            <person name="Alves J.M."/>
            <person name="Parikh H."/>
            <person name="Huang B."/>
            <person name="Lee V."/>
            <person name="Espinosa-Alvarez O."/>
            <person name="Ortiz P.A."/>
            <person name="Costa-Martins A.G."/>
            <person name="Teixeira M.M."/>
            <person name="Buck G.A."/>
        </authorList>
    </citation>
    <scope>NUCLEOTIDE SEQUENCE [LARGE SCALE GENOMIC DNA]</scope>
    <source>
        <strain evidence="2 3">AM80</strain>
    </source>
</reference>
<dbReference type="RefSeq" id="XP_029238615.1">
    <property type="nucleotide sequence ID" value="XM_029381558.1"/>
</dbReference>
<accession>A0A3R7NNP9</accession>
<gene>
    <name evidence="2" type="ORF">TraAM80_04635</name>
</gene>
<name>A0A3R7NNP9_TRYRA</name>
<evidence type="ECO:0000313" key="2">
    <source>
        <dbReference type="EMBL" id="RNF05328.1"/>
    </source>
</evidence>
<proteinExistence type="predicted"/>
<dbReference type="GeneID" id="40328568"/>
<feature type="compositionally biased region" description="Basic and acidic residues" evidence="1">
    <location>
        <begin position="358"/>
        <end position="367"/>
    </location>
</feature>
<organism evidence="2 3">
    <name type="scientific">Trypanosoma rangeli</name>
    <dbReference type="NCBI Taxonomy" id="5698"/>
    <lineage>
        <taxon>Eukaryota</taxon>
        <taxon>Discoba</taxon>
        <taxon>Euglenozoa</taxon>
        <taxon>Kinetoplastea</taxon>
        <taxon>Metakinetoplastina</taxon>
        <taxon>Trypanosomatida</taxon>
        <taxon>Trypanosomatidae</taxon>
        <taxon>Trypanosoma</taxon>
        <taxon>Herpetosoma</taxon>
    </lineage>
</organism>
<feature type="region of interest" description="Disordered" evidence="1">
    <location>
        <begin position="25"/>
        <end position="53"/>
    </location>
</feature>
<feature type="compositionally biased region" description="Basic and acidic residues" evidence="1">
    <location>
        <begin position="37"/>
        <end position="47"/>
    </location>
</feature>
<evidence type="ECO:0000313" key="3">
    <source>
        <dbReference type="Proteomes" id="UP000283634"/>
    </source>
</evidence>
<keyword evidence="3" id="KW-1185">Reference proteome</keyword>
<feature type="region of interest" description="Disordered" evidence="1">
    <location>
        <begin position="319"/>
        <end position="367"/>
    </location>
</feature>
<comment type="caution">
    <text evidence="2">The sequence shown here is derived from an EMBL/GenBank/DDBJ whole genome shotgun (WGS) entry which is preliminary data.</text>
</comment>
<dbReference type="Proteomes" id="UP000283634">
    <property type="component" value="Unassembled WGS sequence"/>
</dbReference>
<sequence length="796" mass="88352">MGPEEATDTVEEDEVTLEDYEELLLHSTASESPPNECRGDVVKESDVPHSLNQPPVASTMKLVNDILELLPADGAGIRLTTITPLLDVEAISELYGSVLAFVQLFPHRFQSYQAEEADRSLRWYVSRAHAPRSSPLSMAVDGVTREGKVRGGDGNNMAWPPLRVRLHSTDTKVADTKLKFILQQLQDVLPTDKPISTKGLLQTFPVELQESIRDLGGGLLRLLKNVLAAAYIDLSEDTSFVSVKGILSSQGITTYHELSKQAACLNTVPVMPLADYADDAWDVELDLDEDNTVTPDDDDGIDGLKPDDEFLRVDGSATAVVPSTTQQQQKRSVSIPPAPPKPPERLEKNRTPPPLPSTRKEVSASRRMSSEELLKAHTAMALLRGRRSPSEMLDLFVECVPTTYVPVQQIKVTDALARVLGPMNKIHKVIKVYSYYFDRNKESDTVRLKPTLQHKRLGAANILYEAGSNKTSSTSLKHRKLQETSVTRAFSILHTPIRTDMVSCSPQKKGGAFVVSASDTAATVNSSFSEWCALLEALPHERYVGVSEWASIAGVATSAVNLFTEKKYDAHYFLTRNTPVKGDDTLLWRLRPYWLAPGCTGELGSEDSFEAAAIEKHLKPIWVPISRVLQKLSASENHNVLAASSECGGVGQWLRKFGRMCWVDKEGTKVRKYCATADLDDILHVVVQYLHSTLSTTFVNLEENSVRTNISGKLTDAQDMHQDTGIWRLIDHGLKVARQQTLSLQSHEEDCIYEKKATQENLYLLLKRHPQHVDVKSDEGHLWAAKHSFFGRGTCK</sequence>
<dbReference type="OMA" id="VRLRPFW"/>
<dbReference type="OrthoDB" id="246454at2759"/>